<name>A0A914GZA2_GLORO</name>
<evidence type="ECO:0000313" key="5">
    <source>
        <dbReference type="WBParaSite" id="Gr19_v10_g11775.t1"/>
    </source>
</evidence>
<protein>
    <submittedName>
        <fullName evidence="5">Serpin domain-containing protein</fullName>
    </submittedName>
</protein>
<dbReference type="InterPro" id="IPR023796">
    <property type="entry name" value="Serpin_dom"/>
</dbReference>
<dbReference type="GO" id="GO:0005615">
    <property type="term" value="C:extracellular space"/>
    <property type="evidence" value="ECO:0007669"/>
    <property type="project" value="InterPro"/>
</dbReference>
<sequence length="494" mass="56030">MDSPPSDAANSLILEEQSDFVVKLVRELSKDGRSCVVSPFSEKTSQEIGQLLAKSATESAVHEYFGELIKSIKKHPRSYTLDVANKMYVQNGLDVTEAFEAIINSHYGGQFETLNFQKSVESAKKINKFVEQATHDKIHDLISSNMLNDMTRLVLINAVYFKGEWANKFNAHNTKKKTFHIDENNTEELDMMSRSAKLIYFENNELQLLGMPYRGGEMFMFVLLPKKRFGLAKMLSKLDGKSLLELIKKRSKLEVQVELPKFRLESTHDLNEPLTKLGMSTAFSNSANFEGIAATDEPLKIDKMVQKAFIEINEKGTEAAAATTAKPTFSFPWMAIEEETQRPRTLDTEEYVRARVEQIAELLEVVDNPALGLGEVTSGPRTVFQRLPRHMRRRAMSHNLKRLPRALRPIAARHTLRTAHRKKPPSRKWRRRPSRMLKLSLGARTKERRLVGDAHLARQALSLDGPLGLQIAIKKLSARLSAKLSMLRSFGHCL</sequence>
<dbReference type="InterPro" id="IPR000215">
    <property type="entry name" value="Serpin_fam"/>
</dbReference>
<keyword evidence="4" id="KW-1185">Reference proteome</keyword>
<dbReference type="Gene3D" id="3.30.497.10">
    <property type="entry name" value="Antithrombin, subunit I, domain 2"/>
    <property type="match status" value="1"/>
</dbReference>
<reference evidence="5" key="1">
    <citation type="submission" date="2022-11" db="UniProtKB">
        <authorList>
            <consortium name="WormBaseParasite"/>
        </authorList>
    </citation>
    <scope>IDENTIFICATION</scope>
</reference>
<accession>A0A914GZA2</accession>
<dbReference type="PANTHER" id="PTHR11461">
    <property type="entry name" value="SERINE PROTEASE INHIBITOR, SERPIN"/>
    <property type="match status" value="1"/>
</dbReference>
<dbReference type="InterPro" id="IPR042185">
    <property type="entry name" value="Serpin_sf_2"/>
</dbReference>
<dbReference type="Gene3D" id="2.30.39.10">
    <property type="entry name" value="Alpha-1-antitrypsin, domain 1"/>
    <property type="match status" value="1"/>
</dbReference>
<dbReference type="Pfam" id="PF06978">
    <property type="entry name" value="POP1_N"/>
    <property type="match status" value="1"/>
</dbReference>
<dbReference type="CDD" id="cd00172">
    <property type="entry name" value="serpin"/>
    <property type="match status" value="1"/>
</dbReference>
<dbReference type="InterPro" id="IPR036186">
    <property type="entry name" value="Serpin_sf"/>
</dbReference>
<dbReference type="GO" id="GO:0004867">
    <property type="term" value="F:serine-type endopeptidase inhibitor activity"/>
    <property type="evidence" value="ECO:0007669"/>
    <property type="project" value="InterPro"/>
</dbReference>
<dbReference type="Proteomes" id="UP000887572">
    <property type="component" value="Unplaced"/>
</dbReference>
<dbReference type="SMART" id="SM00093">
    <property type="entry name" value="SERPIN"/>
    <property type="match status" value="1"/>
</dbReference>
<dbReference type="SUPFAM" id="SSF56574">
    <property type="entry name" value="Serpins"/>
    <property type="match status" value="1"/>
</dbReference>
<dbReference type="InterPro" id="IPR009723">
    <property type="entry name" value="Pop1_N"/>
</dbReference>
<evidence type="ECO:0000259" key="3">
    <source>
        <dbReference type="SMART" id="SM00093"/>
    </source>
</evidence>
<dbReference type="WBParaSite" id="Gr19_v10_g11775.t1">
    <property type="protein sequence ID" value="Gr19_v10_g11775.t1"/>
    <property type="gene ID" value="Gr19_v10_g11775"/>
</dbReference>
<dbReference type="PANTHER" id="PTHR11461:SF211">
    <property type="entry name" value="GH10112P-RELATED"/>
    <property type="match status" value="1"/>
</dbReference>
<evidence type="ECO:0000256" key="1">
    <source>
        <dbReference type="ARBA" id="ARBA00009500"/>
    </source>
</evidence>
<dbReference type="AlphaFoldDB" id="A0A914GZA2"/>
<dbReference type="InterPro" id="IPR042178">
    <property type="entry name" value="Serpin_sf_1"/>
</dbReference>
<feature type="domain" description="Serpin" evidence="3">
    <location>
        <begin position="22"/>
        <end position="348"/>
    </location>
</feature>
<dbReference type="Pfam" id="PF00079">
    <property type="entry name" value="Serpin"/>
    <property type="match status" value="1"/>
</dbReference>
<proteinExistence type="inferred from homology"/>
<evidence type="ECO:0000256" key="2">
    <source>
        <dbReference type="RuleBase" id="RU000411"/>
    </source>
</evidence>
<organism evidence="4 5">
    <name type="scientific">Globodera rostochiensis</name>
    <name type="common">Golden nematode worm</name>
    <name type="synonym">Heterodera rostochiensis</name>
    <dbReference type="NCBI Taxonomy" id="31243"/>
    <lineage>
        <taxon>Eukaryota</taxon>
        <taxon>Metazoa</taxon>
        <taxon>Ecdysozoa</taxon>
        <taxon>Nematoda</taxon>
        <taxon>Chromadorea</taxon>
        <taxon>Rhabditida</taxon>
        <taxon>Tylenchina</taxon>
        <taxon>Tylenchomorpha</taxon>
        <taxon>Tylenchoidea</taxon>
        <taxon>Heteroderidae</taxon>
        <taxon>Heteroderinae</taxon>
        <taxon>Globodera</taxon>
    </lineage>
</organism>
<comment type="similarity">
    <text evidence="1 2">Belongs to the serpin family.</text>
</comment>
<evidence type="ECO:0000313" key="4">
    <source>
        <dbReference type="Proteomes" id="UP000887572"/>
    </source>
</evidence>